<dbReference type="OrthoDB" id="2795673at2759"/>
<evidence type="ECO:0000313" key="1">
    <source>
        <dbReference type="EMBL" id="KIP12773.1"/>
    </source>
</evidence>
<dbReference type="Proteomes" id="UP000053257">
    <property type="component" value="Unassembled WGS sequence"/>
</dbReference>
<dbReference type="AlphaFoldDB" id="A0A0C3PXE4"/>
<accession>A0A0C3PXE4</accession>
<dbReference type="STRING" id="745531.A0A0C3PXE4"/>
<reference evidence="1 2" key="1">
    <citation type="journal article" date="2014" name="PLoS Genet.">
        <title>Analysis of the Phlebiopsis gigantea genome, transcriptome and secretome provides insight into its pioneer colonization strategies of wood.</title>
        <authorList>
            <person name="Hori C."/>
            <person name="Ishida T."/>
            <person name="Igarashi K."/>
            <person name="Samejima M."/>
            <person name="Suzuki H."/>
            <person name="Master E."/>
            <person name="Ferreira P."/>
            <person name="Ruiz-Duenas F.J."/>
            <person name="Held B."/>
            <person name="Canessa P."/>
            <person name="Larrondo L.F."/>
            <person name="Schmoll M."/>
            <person name="Druzhinina I.S."/>
            <person name="Kubicek C.P."/>
            <person name="Gaskell J.A."/>
            <person name="Kersten P."/>
            <person name="St John F."/>
            <person name="Glasner J."/>
            <person name="Sabat G."/>
            <person name="Splinter BonDurant S."/>
            <person name="Syed K."/>
            <person name="Yadav J."/>
            <person name="Mgbeahuruike A.C."/>
            <person name="Kovalchuk A."/>
            <person name="Asiegbu F.O."/>
            <person name="Lackner G."/>
            <person name="Hoffmeister D."/>
            <person name="Rencoret J."/>
            <person name="Gutierrez A."/>
            <person name="Sun H."/>
            <person name="Lindquist E."/>
            <person name="Barry K."/>
            <person name="Riley R."/>
            <person name="Grigoriev I.V."/>
            <person name="Henrissat B."/>
            <person name="Kues U."/>
            <person name="Berka R.M."/>
            <person name="Martinez A.T."/>
            <person name="Covert S.F."/>
            <person name="Blanchette R.A."/>
            <person name="Cullen D."/>
        </authorList>
    </citation>
    <scope>NUCLEOTIDE SEQUENCE [LARGE SCALE GENOMIC DNA]</scope>
    <source>
        <strain evidence="1 2">11061_1 CR5-6</strain>
    </source>
</reference>
<dbReference type="EMBL" id="KN840438">
    <property type="protein sequence ID" value="KIP12773.1"/>
    <property type="molecule type" value="Genomic_DNA"/>
</dbReference>
<sequence>MPYFSAQARLPTELLLYIFECACDISHDTALYISLVSSWVRNVAKPHAFGTIVRRAGSLYPTQGRVVLSHSTPPPGCGQYVRHLWLENIDLLSSPREINLLKACPNIEDIAVSVNSLRTLLSLYANPHSTPSRPAIRSLTLINHTSRAVWLQEPPRALLDNITHLRMVDLQQSPYVPVEHLPNLTHLALTFISLRATESSRGLIRIPDNTAKCKHLKMVILTIDHYDWLHAPLLYRSRYPALAGDTLASSPRESFRAIAEAAKAKDSMIYVMLSPVMGNAGERVTVYAEWATAARGGEDIWHKAARWSRDESQLYLLPTRYPKRSL</sequence>
<evidence type="ECO:0008006" key="3">
    <source>
        <dbReference type="Google" id="ProtNLM"/>
    </source>
</evidence>
<organism evidence="1 2">
    <name type="scientific">Phlebiopsis gigantea (strain 11061_1 CR5-6)</name>
    <name type="common">White-rot fungus</name>
    <name type="synonym">Peniophora gigantea</name>
    <dbReference type="NCBI Taxonomy" id="745531"/>
    <lineage>
        <taxon>Eukaryota</taxon>
        <taxon>Fungi</taxon>
        <taxon>Dikarya</taxon>
        <taxon>Basidiomycota</taxon>
        <taxon>Agaricomycotina</taxon>
        <taxon>Agaricomycetes</taxon>
        <taxon>Polyporales</taxon>
        <taxon>Phanerochaetaceae</taxon>
        <taxon>Phlebiopsis</taxon>
    </lineage>
</organism>
<dbReference type="HOGENOM" id="CLU_051720_1_0_1"/>
<gene>
    <name evidence="1" type="ORF">PHLGIDRAFT_113371</name>
</gene>
<dbReference type="SUPFAM" id="SSF52047">
    <property type="entry name" value="RNI-like"/>
    <property type="match status" value="1"/>
</dbReference>
<protein>
    <recommendedName>
        <fullName evidence="3">F-box domain-containing protein</fullName>
    </recommendedName>
</protein>
<name>A0A0C3PXE4_PHLG1</name>
<evidence type="ECO:0000313" key="2">
    <source>
        <dbReference type="Proteomes" id="UP000053257"/>
    </source>
</evidence>
<proteinExistence type="predicted"/>
<keyword evidence="2" id="KW-1185">Reference proteome</keyword>